<feature type="compositionally biased region" description="Basic and acidic residues" evidence="10">
    <location>
        <begin position="601"/>
        <end position="616"/>
    </location>
</feature>
<dbReference type="PROSITE" id="PS00107">
    <property type="entry name" value="PROTEIN_KINASE_ATP"/>
    <property type="match status" value="1"/>
</dbReference>
<feature type="compositionally biased region" description="Basic and acidic residues" evidence="10">
    <location>
        <begin position="1036"/>
        <end position="1093"/>
    </location>
</feature>
<keyword evidence="13" id="KW-1185">Reference proteome</keyword>
<gene>
    <name evidence="12" type="ORF">SPPG_00975</name>
</gene>
<dbReference type="CDD" id="cd07840">
    <property type="entry name" value="STKc_CDK9_like"/>
    <property type="match status" value="1"/>
</dbReference>
<evidence type="ECO:0000256" key="4">
    <source>
        <dbReference type="ARBA" id="ARBA00022679"/>
    </source>
</evidence>
<dbReference type="InterPro" id="IPR050108">
    <property type="entry name" value="CDK"/>
</dbReference>
<proteinExistence type="inferred from homology"/>
<feature type="compositionally biased region" description="Basic and acidic residues" evidence="10">
    <location>
        <begin position="48"/>
        <end position="59"/>
    </location>
</feature>
<feature type="compositionally biased region" description="Basic and acidic residues" evidence="10">
    <location>
        <begin position="760"/>
        <end position="1029"/>
    </location>
</feature>
<dbReference type="SMART" id="SM00220">
    <property type="entry name" value="S_TKc"/>
    <property type="match status" value="1"/>
</dbReference>
<feature type="compositionally biased region" description="Basic and acidic residues" evidence="10">
    <location>
        <begin position="1466"/>
        <end position="1479"/>
    </location>
</feature>
<name>A0A0L0HPY6_SPIPD</name>
<feature type="compositionally biased region" description="Basic and acidic residues" evidence="10">
    <location>
        <begin position="660"/>
        <end position="700"/>
    </location>
</feature>
<dbReference type="GO" id="GO:0005634">
    <property type="term" value="C:nucleus"/>
    <property type="evidence" value="ECO:0007669"/>
    <property type="project" value="UniProtKB-SubCell"/>
</dbReference>
<dbReference type="GO" id="GO:0005524">
    <property type="term" value="F:ATP binding"/>
    <property type="evidence" value="ECO:0007669"/>
    <property type="project" value="UniProtKB-UniRule"/>
</dbReference>
<dbReference type="PROSITE" id="PS00108">
    <property type="entry name" value="PROTEIN_KINASE_ST"/>
    <property type="match status" value="1"/>
</dbReference>
<dbReference type="FunFam" id="1.10.510.10:FF:000624">
    <property type="entry name" value="Mitogen-activated protein kinase"/>
    <property type="match status" value="1"/>
</dbReference>
<feature type="compositionally biased region" description="Polar residues" evidence="10">
    <location>
        <begin position="1"/>
        <end position="10"/>
    </location>
</feature>
<dbReference type="Proteomes" id="UP000053201">
    <property type="component" value="Unassembled WGS sequence"/>
</dbReference>
<keyword evidence="5 9" id="KW-0547">Nucleotide-binding</keyword>
<feature type="compositionally biased region" description="Basic and acidic residues" evidence="10">
    <location>
        <begin position="74"/>
        <end position="89"/>
    </location>
</feature>
<dbReference type="STRING" id="645134.A0A0L0HPY6"/>
<feature type="compositionally biased region" description="Basic and acidic residues" evidence="10">
    <location>
        <begin position="12"/>
        <end position="25"/>
    </location>
</feature>
<dbReference type="VEuPathDB" id="FungiDB:SPPG_00975"/>
<feature type="region of interest" description="Disordered" evidence="10">
    <location>
        <begin position="412"/>
        <end position="438"/>
    </location>
</feature>
<dbReference type="Gene3D" id="1.10.510.10">
    <property type="entry name" value="Transferase(Phosphotransferase) domain 1"/>
    <property type="match status" value="1"/>
</dbReference>
<evidence type="ECO:0000256" key="7">
    <source>
        <dbReference type="ARBA" id="ARBA00022840"/>
    </source>
</evidence>
<feature type="compositionally biased region" description="Basic and acidic residues" evidence="10">
    <location>
        <begin position="709"/>
        <end position="751"/>
    </location>
</feature>
<dbReference type="RefSeq" id="XP_016611530.1">
    <property type="nucleotide sequence ID" value="XM_016749301.1"/>
</dbReference>
<organism evidence="12 13">
    <name type="scientific">Spizellomyces punctatus (strain DAOM BR117)</name>
    <dbReference type="NCBI Taxonomy" id="645134"/>
    <lineage>
        <taxon>Eukaryota</taxon>
        <taxon>Fungi</taxon>
        <taxon>Fungi incertae sedis</taxon>
        <taxon>Chytridiomycota</taxon>
        <taxon>Chytridiomycota incertae sedis</taxon>
        <taxon>Chytridiomycetes</taxon>
        <taxon>Spizellomycetales</taxon>
        <taxon>Spizellomycetaceae</taxon>
        <taxon>Spizellomyces</taxon>
    </lineage>
</organism>
<dbReference type="PANTHER" id="PTHR24056">
    <property type="entry name" value="CELL DIVISION PROTEIN KINASE"/>
    <property type="match status" value="1"/>
</dbReference>
<feature type="compositionally biased region" description="Basic and acidic residues" evidence="10">
    <location>
        <begin position="1495"/>
        <end position="1505"/>
    </location>
</feature>
<keyword evidence="3" id="KW-0723">Serine/threonine-protein kinase</keyword>
<evidence type="ECO:0000256" key="9">
    <source>
        <dbReference type="PROSITE-ProRule" id="PRU10141"/>
    </source>
</evidence>
<evidence type="ECO:0000313" key="12">
    <source>
        <dbReference type="EMBL" id="KND03491.1"/>
    </source>
</evidence>
<accession>A0A0L0HPY6</accession>
<protein>
    <submittedName>
        <fullName evidence="12">CMGC/CDK protein kinase</fullName>
    </submittedName>
</protein>
<dbReference type="Pfam" id="PF00069">
    <property type="entry name" value="Pkinase"/>
    <property type="match status" value="1"/>
</dbReference>
<keyword evidence="7 9" id="KW-0067">ATP-binding</keyword>
<evidence type="ECO:0000313" key="13">
    <source>
        <dbReference type="Proteomes" id="UP000053201"/>
    </source>
</evidence>
<feature type="compositionally biased region" description="Basic and acidic residues" evidence="10">
    <location>
        <begin position="1244"/>
        <end position="1298"/>
    </location>
</feature>
<evidence type="ECO:0000256" key="5">
    <source>
        <dbReference type="ARBA" id="ARBA00022741"/>
    </source>
</evidence>
<feature type="region of interest" description="Disordered" evidence="10">
    <location>
        <begin position="564"/>
        <end position="1505"/>
    </location>
</feature>
<dbReference type="SUPFAM" id="SSF56112">
    <property type="entry name" value="Protein kinase-like (PK-like)"/>
    <property type="match status" value="1"/>
</dbReference>
<feature type="binding site" evidence="9">
    <location>
        <position position="211"/>
    </location>
    <ligand>
        <name>ATP</name>
        <dbReference type="ChEBI" id="CHEBI:30616"/>
    </ligand>
</feature>
<dbReference type="InParanoid" id="A0A0L0HPY6"/>
<feature type="compositionally biased region" description="Basic and acidic residues" evidence="10">
    <location>
        <begin position="1311"/>
        <end position="1437"/>
    </location>
</feature>
<keyword evidence="6 12" id="KW-0418">Kinase</keyword>
<dbReference type="InterPro" id="IPR011009">
    <property type="entry name" value="Kinase-like_dom_sf"/>
</dbReference>
<feature type="compositionally biased region" description="Basic and acidic residues" evidence="10">
    <location>
        <begin position="569"/>
        <end position="593"/>
    </location>
</feature>
<evidence type="ECO:0000256" key="2">
    <source>
        <dbReference type="ARBA" id="ARBA00006485"/>
    </source>
</evidence>
<sequence length="1505" mass="172945">MAEETSSAVNDKSAKTNSPDHKETSLESTSPQPDTFKRPAEVSQEDGNGEKLQPKERSSEPAAGVKRPISEVGDEGKPDVKKIKPDTKQRSPSNELEEGEMSESSTRDTSLPPESNRTSPRPSAHHKSRAAPDVRRPSPPPEFLELFKSPPTPYLSPNFHDVDVPLSQALSAYTGTSDISEFESSKKVGEGTFGEVTIAKHKSTGRKVALKKIILHKDRDGLPITAVREIAILKSLRHPNLINLEEIAVRRGDRRAEEVATLFMVFPYMKHDLSGLLDNPQVTFDPSHIKSFTKQMLDGILYLHQRNILHRDMKSANILIDNGGNLRIADFGLARSFDPSAGRRLTPTVVTLWYRAPELLLGKQDYTAAVDMWGIGCIFAEMWDRRPIFKGATEVELIEKIFSICGTPDPADYRSSNGKRQGKFPKLEDGTVTPQPQPRRIWDAYSSERLDFQTIAFIDYLLNLDPDRRPTADEALRHDYFLVEPRAAEPNTSDFPTWEESHEYGMRLRHEQAARAFNERANLSRMIPGLAPLEHLPPPLPVHSDAFRLRSGKVVRRRRLADVGMSGRGGDRLDRYNSGIRDERDDWNGDRSSRYGNRADSVGKDERWQKGGHDRYVPGGESGGRDDRTERESHAASSVKDDRGRRSGHDHYSVTSETSGRGDRERSTKDDRGRGRDVYIPNHEAREERSHRNAKNEEPILKPAQGHRTPSDRQSHRERAREGRKREEESRDTPEQRAVEKNADEKERDVNGSHGMLDNRYLDRKADDKRKGMYHERHNQKDREVDKMSDEKQKDEEQKHDKGNSRNGDKVSDPNRKSEGSKHDKREDRGAIDKRPDDKRGDEDHKSSKPDDREGTKTDIGRKSEEHKHDTRDYCRETDKRSDDKRRDEDHKSSKRDDREGTKADGGRKSEDHKHDKRDDRALVDKKSDHTRTDKEHHNNKRDDREGRRIHDSRRKSDDHKRDKRDNHMVLDKKSDEKKAAGKVDAKSEEKQRDSVVYDRRSPGVHKPRDKDQTEYKGDEGHSKSDRRSVAASQGQKEDDSGGQRRDVRNHGTPEKTSEREVKRTESRTGDQGRGDRRDNRHGDADLPISERPKLHRASSGDAKRQSAREQPRGGRESIKMETKSDFLDSNKEEESQRSTTRKEEASEPDIHRSTAKVRISEKKDEPKSSSRDPSTENKLGTRESGSDKRKRDDEPDHPTKRRSLDNEDLIGKREERKEETKSGTRSDEKRLDDPKSPSVTRKSAKDVKHDTSPRLRETKLEDDAKKIRESKDDGSSRSRRTSFGDDRKQRESKDHFPSRTRRTGLEEDDNQRKESKDDDSARSRRTSLEDDPTKEKGFNDHRSSRSRRDTLEDDGRRDKESKDHHPSPSRRTHLEDEGRRGKDVWRKESSRSSRRTSLESDTHKTTDARREERKWETSSTRETKTDNLSAKGKDSRSMNQPGSERDKRKDSHDQESLSPSRKPRKSESETPRRMKRSAEEDERSVKRRHPLPPRPKDSPGRRKE</sequence>
<dbReference type="PANTHER" id="PTHR24056:SF233">
    <property type="entry name" value="CYCLIN-DEPENDENT KINASE 9"/>
    <property type="match status" value="1"/>
</dbReference>
<dbReference type="EMBL" id="KQ257451">
    <property type="protein sequence ID" value="KND03491.1"/>
    <property type="molecule type" value="Genomic_DNA"/>
</dbReference>
<comment type="similarity">
    <text evidence="2">Belongs to the protein kinase superfamily. CMGC Ser/Thr protein kinase family. CDC2/CDKX subfamily.</text>
</comment>
<dbReference type="GO" id="GO:0004693">
    <property type="term" value="F:cyclin-dependent protein serine/threonine kinase activity"/>
    <property type="evidence" value="ECO:0007669"/>
    <property type="project" value="TreeGrafter"/>
</dbReference>
<feature type="domain" description="Protein kinase" evidence="11">
    <location>
        <begin position="182"/>
        <end position="481"/>
    </location>
</feature>
<keyword evidence="4" id="KW-0808">Transferase</keyword>
<dbReference type="eggNOG" id="KOG0600">
    <property type="taxonomic scope" value="Eukaryota"/>
</dbReference>
<dbReference type="InterPro" id="IPR000719">
    <property type="entry name" value="Prot_kinase_dom"/>
</dbReference>
<evidence type="ECO:0000256" key="8">
    <source>
        <dbReference type="ARBA" id="ARBA00023242"/>
    </source>
</evidence>
<evidence type="ECO:0000256" key="6">
    <source>
        <dbReference type="ARBA" id="ARBA00022777"/>
    </source>
</evidence>
<evidence type="ECO:0000256" key="1">
    <source>
        <dbReference type="ARBA" id="ARBA00004123"/>
    </source>
</evidence>
<evidence type="ECO:0000259" key="11">
    <source>
        <dbReference type="PROSITE" id="PS50011"/>
    </source>
</evidence>
<feature type="region of interest" description="Disordered" evidence="10">
    <location>
        <begin position="1"/>
        <end position="149"/>
    </location>
</feature>
<evidence type="ECO:0000256" key="3">
    <source>
        <dbReference type="ARBA" id="ARBA00022527"/>
    </source>
</evidence>
<dbReference type="OMA" id="DWEYMDK"/>
<evidence type="ECO:0000256" key="10">
    <source>
        <dbReference type="SAM" id="MobiDB-lite"/>
    </source>
</evidence>
<dbReference type="GeneID" id="27684672"/>
<comment type="subcellular location">
    <subcellularLocation>
        <location evidence="1">Nucleus</location>
    </subcellularLocation>
</comment>
<dbReference type="Gene3D" id="3.30.200.20">
    <property type="entry name" value="Phosphorylase Kinase, domain 1"/>
    <property type="match status" value="1"/>
</dbReference>
<dbReference type="InterPro" id="IPR008271">
    <property type="entry name" value="Ser/Thr_kinase_AS"/>
</dbReference>
<dbReference type="OrthoDB" id="10340489at2759"/>
<feature type="compositionally biased region" description="Basic and acidic residues" evidence="10">
    <location>
        <begin position="1102"/>
        <end position="1236"/>
    </location>
</feature>
<dbReference type="PROSITE" id="PS50011">
    <property type="entry name" value="PROTEIN_KINASE_DOM"/>
    <property type="match status" value="1"/>
</dbReference>
<feature type="compositionally biased region" description="Basic and acidic residues" evidence="10">
    <location>
        <begin position="623"/>
        <end position="652"/>
    </location>
</feature>
<feature type="compositionally biased region" description="Polar residues" evidence="10">
    <location>
        <begin position="102"/>
        <end position="121"/>
    </location>
</feature>
<reference evidence="12 13" key="1">
    <citation type="submission" date="2009-08" db="EMBL/GenBank/DDBJ databases">
        <title>The Genome Sequence of Spizellomyces punctatus strain DAOM BR117.</title>
        <authorList>
            <consortium name="The Broad Institute Genome Sequencing Platform"/>
            <person name="Russ C."/>
            <person name="Cuomo C."/>
            <person name="Shea T."/>
            <person name="Young S.K."/>
            <person name="Zeng Q."/>
            <person name="Koehrsen M."/>
            <person name="Haas B."/>
            <person name="Borodovsky M."/>
            <person name="Guigo R."/>
            <person name="Alvarado L."/>
            <person name="Berlin A."/>
            <person name="Bochicchio J."/>
            <person name="Borenstein D."/>
            <person name="Chapman S."/>
            <person name="Chen Z."/>
            <person name="Engels R."/>
            <person name="Freedman E."/>
            <person name="Gellesch M."/>
            <person name="Goldberg J."/>
            <person name="Griggs A."/>
            <person name="Gujja S."/>
            <person name="Heiman D."/>
            <person name="Hepburn T."/>
            <person name="Howarth C."/>
            <person name="Jen D."/>
            <person name="Larson L."/>
            <person name="Lewis B."/>
            <person name="Mehta T."/>
            <person name="Park D."/>
            <person name="Pearson M."/>
            <person name="Roberts A."/>
            <person name="Saif S."/>
            <person name="Shenoy N."/>
            <person name="Sisk P."/>
            <person name="Stolte C."/>
            <person name="Sykes S."/>
            <person name="Thomson T."/>
            <person name="Walk T."/>
            <person name="White J."/>
            <person name="Yandava C."/>
            <person name="Burger G."/>
            <person name="Gray M.W."/>
            <person name="Holland P.W.H."/>
            <person name="King N."/>
            <person name="Lang F.B.F."/>
            <person name="Roger A.J."/>
            <person name="Ruiz-Trillo I."/>
            <person name="Lander E."/>
            <person name="Nusbaum C."/>
        </authorList>
    </citation>
    <scope>NUCLEOTIDE SEQUENCE [LARGE SCALE GENOMIC DNA]</scope>
    <source>
        <strain evidence="12 13">DAOM BR117</strain>
    </source>
</reference>
<keyword evidence="8" id="KW-0539">Nucleus</keyword>
<dbReference type="InterPro" id="IPR017441">
    <property type="entry name" value="Protein_kinase_ATP_BS"/>
</dbReference>
<feature type="compositionally biased region" description="Basic and acidic residues" evidence="10">
    <location>
        <begin position="1444"/>
        <end position="1456"/>
    </location>
</feature>